<keyword evidence="3" id="KW-1185">Reference proteome</keyword>
<feature type="transmembrane region" description="Helical" evidence="1">
    <location>
        <begin position="20"/>
        <end position="38"/>
    </location>
</feature>
<dbReference type="Proteomes" id="UP000265520">
    <property type="component" value="Unassembled WGS sequence"/>
</dbReference>
<sequence>MDIGEVVKFFYRDDNFIRSVMIWVVLAVVALYYYWMILNRCLVL</sequence>
<keyword evidence="1" id="KW-1133">Transmembrane helix</keyword>
<accession>A0A392RC35</accession>
<keyword evidence="1" id="KW-0472">Membrane</keyword>
<keyword evidence="1" id="KW-0812">Transmembrane</keyword>
<organism evidence="2 3">
    <name type="scientific">Trifolium medium</name>
    <dbReference type="NCBI Taxonomy" id="97028"/>
    <lineage>
        <taxon>Eukaryota</taxon>
        <taxon>Viridiplantae</taxon>
        <taxon>Streptophyta</taxon>
        <taxon>Embryophyta</taxon>
        <taxon>Tracheophyta</taxon>
        <taxon>Spermatophyta</taxon>
        <taxon>Magnoliopsida</taxon>
        <taxon>eudicotyledons</taxon>
        <taxon>Gunneridae</taxon>
        <taxon>Pentapetalae</taxon>
        <taxon>rosids</taxon>
        <taxon>fabids</taxon>
        <taxon>Fabales</taxon>
        <taxon>Fabaceae</taxon>
        <taxon>Papilionoideae</taxon>
        <taxon>50 kb inversion clade</taxon>
        <taxon>NPAAA clade</taxon>
        <taxon>Hologalegina</taxon>
        <taxon>IRL clade</taxon>
        <taxon>Trifolieae</taxon>
        <taxon>Trifolium</taxon>
    </lineage>
</organism>
<evidence type="ECO:0000256" key="1">
    <source>
        <dbReference type="SAM" id="Phobius"/>
    </source>
</evidence>
<proteinExistence type="predicted"/>
<feature type="non-terminal residue" evidence="2">
    <location>
        <position position="44"/>
    </location>
</feature>
<evidence type="ECO:0000313" key="3">
    <source>
        <dbReference type="Proteomes" id="UP000265520"/>
    </source>
</evidence>
<evidence type="ECO:0000313" key="2">
    <source>
        <dbReference type="EMBL" id="MCI33135.1"/>
    </source>
</evidence>
<reference evidence="2 3" key="1">
    <citation type="journal article" date="2018" name="Front. Plant Sci.">
        <title>Red Clover (Trifolium pratense) and Zigzag Clover (T. medium) - A Picture of Genomic Similarities and Differences.</title>
        <authorList>
            <person name="Dluhosova J."/>
            <person name="Istvanek J."/>
            <person name="Nedelnik J."/>
            <person name="Repkova J."/>
        </authorList>
    </citation>
    <scope>NUCLEOTIDE SEQUENCE [LARGE SCALE GENOMIC DNA]</scope>
    <source>
        <strain evidence="3">cv. 10/8</strain>
        <tissue evidence="2">Leaf</tissue>
    </source>
</reference>
<dbReference type="EMBL" id="LXQA010201780">
    <property type="protein sequence ID" value="MCI33135.1"/>
    <property type="molecule type" value="Genomic_DNA"/>
</dbReference>
<name>A0A392RC35_9FABA</name>
<comment type="caution">
    <text evidence="2">The sequence shown here is derived from an EMBL/GenBank/DDBJ whole genome shotgun (WGS) entry which is preliminary data.</text>
</comment>
<protein>
    <submittedName>
        <fullName evidence="2">Uncharacterized protein</fullName>
    </submittedName>
</protein>
<dbReference type="AlphaFoldDB" id="A0A392RC35"/>